<dbReference type="Pfam" id="PF07610">
    <property type="entry name" value="DUF1573"/>
    <property type="match status" value="1"/>
</dbReference>
<keyword evidence="2" id="KW-1185">Reference proteome</keyword>
<gene>
    <name evidence="1" type="ORF">P0M35_09230</name>
</gene>
<organism evidence="1 2">
    <name type="scientific">Stygiobacter electus</name>
    <dbReference type="NCBI Taxonomy" id="3032292"/>
    <lineage>
        <taxon>Bacteria</taxon>
        <taxon>Pseudomonadati</taxon>
        <taxon>Ignavibacteriota</taxon>
        <taxon>Ignavibacteria</taxon>
        <taxon>Ignavibacteriales</taxon>
        <taxon>Melioribacteraceae</taxon>
        <taxon>Stygiobacter</taxon>
    </lineage>
</organism>
<dbReference type="PANTHER" id="PTHR37833:SF1">
    <property type="entry name" value="SIGNAL PEPTIDE PROTEIN"/>
    <property type="match status" value="1"/>
</dbReference>
<dbReference type="EMBL" id="JARGDL010000012">
    <property type="protein sequence ID" value="MDF1612332.1"/>
    <property type="molecule type" value="Genomic_DNA"/>
</dbReference>
<proteinExistence type="predicted"/>
<dbReference type="AlphaFoldDB" id="A0AAE3TEE0"/>
<sequence length="140" mass="15704">MEIIINTFKVKYVLFMFTFLLLGLNTYQLQAQVKSSKISFIETKHDFGKVQQGRVLTYIFKFQNNGEDSLEIKNVRASCGCTGAAIGEKKKFANGEEGEIKVTFDTNGRTGVQNKTVSVQTNDPENLNVMLSFTCEIVSK</sequence>
<evidence type="ECO:0000313" key="2">
    <source>
        <dbReference type="Proteomes" id="UP001221302"/>
    </source>
</evidence>
<name>A0AAE3TEE0_9BACT</name>
<dbReference type="InterPro" id="IPR013783">
    <property type="entry name" value="Ig-like_fold"/>
</dbReference>
<comment type="caution">
    <text evidence="1">The sequence shown here is derived from an EMBL/GenBank/DDBJ whole genome shotgun (WGS) entry which is preliminary data.</text>
</comment>
<dbReference type="Proteomes" id="UP001221302">
    <property type="component" value="Unassembled WGS sequence"/>
</dbReference>
<dbReference type="InterPro" id="IPR011467">
    <property type="entry name" value="DUF1573"/>
</dbReference>
<accession>A0AAE3TEE0</accession>
<protein>
    <submittedName>
        <fullName evidence="1">DUF1573 domain-containing protein</fullName>
    </submittedName>
</protein>
<reference evidence="1" key="1">
    <citation type="submission" date="2023-03" db="EMBL/GenBank/DDBJ databases">
        <title>Stygiobacter electus gen. nov., sp. nov., facultatively anaerobic thermotolerant bacterium of the class Ignavibacteria from a well of Yessentuki mineral water deposit.</title>
        <authorList>
            <person name="Podosokorskaya O.A."/>
            <person name="Elcheninov A.G."/>
            <person name="Petrova N.F."/>
            <person name="Zavarzina D.G."/>
            <person name="Kublanov I.V."/>
            <person name="Merkel A.Y."/>
        </authorList>
    </citation>
    <scope>NUCLEOTIDE SEQUENCE</scope>
    <source>
        <strain evidence="1">09-Me</strain>
    </source>
</reference>
<dbReference type="PANTHER" id="PTHR37833">
    <property type="entry name" value="LIPOPROTEIN-RELATED"/>
    <property type="match status" value="1"/>
</dbReference>
<evidence type="ECO:0000313" key="1">
    <source>
        <dbReference type="EMBL" id="MDF1612332.1"/>
    </source>
</evidence>
<dbReference type="RefSeq" id="WP_321536102.1">
    <property type="nucleotide sequence ID" value="NZ_JARGDL010000012.1"/>
</dbReference>
<dbReference type="Gene3D" id="2.60.40.10">
    <property type="entry name" value="Immunoglobulins"/>
    <property type="match status" value="1"/>
</dbReference>